<dbReference type="PANTHER" id="PTHR42920:SF5">
    <property type="entry name" value="EAMA DOMAIN-CONTAINING PROTEIN"/>
    <property type="match status" value="1"/>
</dbReference>
<dbReference type="InterPro" id="IPR037185">
    <property type="entry name" value="EmrE-like"/>
</dbReference>
<evidence type="ECO:0000256" key="1">
    <source>
        <dbReference type="ARBA" id="ARBA00004651"/>
    </source>
</evidence>
<evidence type="ECO:0000313" key="9">
    <source>
        <dbReference type="Proteomes" id="UP000604737"/>
    </source>
</evidence>
<protein>
    <submittedName>
        <fullName evidence="8">EamA family transporter</fullName>
    </submittedName>
</protein>
<comment type="subcellular location">
    <subcellularLocation>
        <location evidence="1">Cell membrane</location>
        <topology evidence="1">Multi-pass membrane protein</topology>
    </subcellularLocation>
</comment>
<dbReference type="Pfam" id="PF00892">
    <property type="entry name" value="EamA"/>
    <property type="match status" value="2"/>
</dbReference>
<feature type="transmembrane region" description="Helical" evidence="6">
    <location>
        <begin position="213"/>
        <end position="233"/>
    </location>
</feature>
<evidence type="ECO:0000256" key="4">
    <source>
        <dbReference type="ARBA" id="ARBA00022989"/>
    </source>
</evidence>
<name>A0ABQ3H0U2_9NEIS</name>
<comment type="caution">
    <text evidence="8">The sequence shown here is derived from an EMBL/GenBank/DDBJ whole genome shotgun (WGS) entry which is preliminary data.</text>
</comment>
<feature type="domain" description="EamA" evidence="7">
    <location>
        <begin position="148"/>
        <end position="285"/>
    </location>
</feature>
<keyword evidence="3 6" id="KW-0812">Transmembrane</keyword>
<evidence type="ECO:0000259" key="7">
    <source>
        <dbReference type="Pfam" id="PF00892"/>
    </source>
</evidence>
<dbReference type="InterPro" id="IPR000620">
    <property type="entry name" value="EamA_dom"/>
</dbReference>
<reference evidence="9" key="1">
    <citation type="journal article" date="2019" name="Int. J. Syst. Evol. Microbiol.">
        <title>The Global Catalogue of Microorganisms (GCM) 10K type strain sequencing project: providing services to taxonomists for standard genome sequencing and annotation.</title>
        <authorList>
            <consortium name="The Broad Institute Genomics Platform"/>
            <consortium name="The Broad Institute Genome Sequencing Center for Infectious Disease"/>
            <person name="Wu L."/>
            <person name="Ma J."/>
        </authorList>
    </citation>
    <scope>NUCLEOTIDE SEQUENCE [LARGE SCALE GENOMIC DNA]</scope>
    <source>
        <strain evidence="9">KCTC 23701</strain>
    </source>
</reference>
<feature type="transmembrane region" description="Helical" evidence="6">
    <location>
        <begin position="179"/>
        <end position="201"/>
    </location>
</feature>
<feature type="transmembrane region" description="Helical" evidence="6">
    <location>
        <begin position="123"/>
        <end position="142"/>
    </location>
</feature>
<feature type="transmembrane region" description="Helical" evidence="6">
    <location>
        <begin position="65"/>
        <end position="83"/>
    </location>
</feature>
<feature type="transmembrane region" description="Helical" evidence="6">
    <location>
        <begin position="148"/>
        <end position="167"/>
    </location>
</feature>
<evidence type="ECO:0000256" key="5">
    <source>
        <dbReference type="ARBA" id="ARBA00023136"/>
    </source>
</evidence>
<evidence type="ECO:0000313" key="8">
    <source>
        <dbReference type="EMBL" id="GHD62148.1"/>
    </source>
</evidence>
<dbReference type="InterPro" id="IPR051258">
    <property type="entry name" value="Diverse_Substrate_Transporter"/>
</dbReference>
<dbReference type="PANTHER" id="PTHR42920">
    <property type="entry name" value="OS03G0707200 PROTEIN-RELATED"/>
    <property type="match status" value="1"/>
</dbReference>
<accession>A0ABQ3H0U2</accession>
<keyword evidence="9" id="KW-1185">Reference proteome</keyword>
<feature type="domain" description="EamA" evidence="7">
    <location>
        <begin position="11"/>
        <end position="139"/>
    </location>
</feature>
<keyword evidence="4 6" id="KW-1133">Transmembrane helix</keyword>
<feature type="transmembrane region" description="Helical" evidence="6">
    <location>
        <begin position="12"/>
        <end position="28"/>
    </location>
</feature>
<sequence length="297" mass="30783">MPRLLTRFPAEAMLLLVAMLWGTSYGVAKGALVYYPVLGFLAVRFGLTFLLLLPSLRQLATPAGRGALGAGLPLGAILLGIFICETFGVALTSAANAALLISLCVVFTPFAEWAMLRRRPEPGAVVAALLSLAGAAMLSSAASLRFNLGDALMLAAAVLRAVNVCLIKKLTHGKAMPMLTLTAVQAGVVCAGSVAVALTVSADGLPALPVAPAFWLSALYLVLFCTIFAFFAQNWAVRRGSPTRVALLTSSEPVFGALFAAVWLGERLTPLAWAGAVLIVGASLWATLPRPAPPAAA</sequence>
<keyword evidence="5 6" id="KW-0472">Membrane</keyword>
<dbReference type="Proteomes" id="UP000604737">
    <property type="component" value="Unassembled WGS sequence"/>
</dbReference>
<feature type="transmembrane region" description="Helical" evidence="6">
    <location>
        <begin position="34"/>
        <end position="53"/>
    </location>
</feature>
<dbReference type="SUPFAM" id="SSF103481">
    <property type="entry name" value="Multidrug resistance efflux transporter EmrE"/>
    <property type="match status" value="2"/>
</dbReference>
<feature type="transmembrane region" description="Helical" evidence="6">
    <location>
        <begin position="271"/>
        <end position="288"/>
    </location>
</feature>
<feature type="transmembrane region" description="Helical" evidence="6">
    <location>
        <begin position="245"/>
        <end position="265"/>
    </location>
</feature>
<gene>
    <name evidence="8" type="ORF">GCM10007350_17660</name>
</gene>
<proteinExistence type="predicted"/>
<dbReference type="EMBL" id="BMYO01000004">
    <property type="protein sequence ID" value="GHD62148.1"/>
    <property type="molecule type" value="Genomic_DNA"/>
</dbReference>
<evidence type="ECO:0000256" key="3">
    <source>
        <dbReference type="ARBA" id="ARBA00022692"/>
    </source>
</evidence>
<keyword evidence="2" id="KW-1003">Cell membrane</keyword>
<feature type="transmembrane region" description="Helical" evidence="6">
    <location>
        <begin position="89"/>
        <end position="111"/>
    </location>
</feature>
<evidence type="ECO:0000256" key="2">
    <source>
        <dbReference type="ARBA" id="ARBA00022475"/>
    </source>
</evidence>
<evidence type="ECO:0000256" key="6">
    <source>
        <dbReference type="SAM" id="Phobius"/>
    </source>
</evidence>
<dbReference type="RefSeq" id="WP_189459939.1">
    <property type="nucleotide sequence ID" value="NZ_BMYO01000004.1"/>
</dbReference>
<organism evidence="8 9">
    <name type="scientific">Jeongeupia chitinilytica</name>
    <dbReference type="NCBI Taxonomy" id="1041641"/>
    <lineage>
        <taxon>Bacteria</taxon>
        <taxon>Pseudomonadati</taxon>
        <taxon>Pseudomonadota</taxon>
        <taxon>Betaproteobacteria</taxon>
        <taxon>Neisseriales</taxon>
        <taxon>Chitinibacteraceae</taxon>
        <taxon>Jeongeupia</taxon>
    </lineage>
</organism>